<dbReference type="Pfam" id="PF23232">
    <property type="entry name" value="AAA_lid_13"/>
    <property type="match status" value="1"/>
</dbReference>
<protein>
    <recommendedName>
        <fullName evidence="2">AAA+ ATPase domain-containing protein</fullName>
    </recommendedName>
</protein>
<dbReference type="Pfam" id="PF00004">
    <property type="entry name" value="AAA"/>
    <property type="match status" value="1"/>
</dbReference>
<dbReference type="InterPro" id="IPR003959">
    <property type="entry name" value="ATPase_AAA_core"/>
</dbReference>
<gene>
    <name evidence="3" type="ORF">CFAM422_001588</name>
</gene>
<dbReference type="InterPro" id="IPR003593">
    <property type="entry name" value="AAA+_ATPase"/>
</dbReference>
<dbReference type="Gene3D" id="3.40.50.300">
    <property type="entry name" value="P-loop containing nucleotide triphosphate hydrolases"/>
    <property type="match status" value="1"/>
</dbReference>
<dbReference type="SUPFAM" id="SSF52540">
    <property type="entry name" value="P-loop containing nucleoside triphosphate hydrolases"/>
    <property type="match status" value="1"/>
</dbReference>
<proteinExistence type="predicted"/>
<name>A0A9P4XPL1_9HYPO</name>
<dbReference type="GO" id="GO:0005524">
    <property type="term" value="F:ATP binding"/>
    <property type="evidence" value="ECO:0007669"/>
    <property type="project" value="InterPro"/>
</dbReference>
<evidence type="ECO:0000313" key="4">
    <source>
        <dbReference type="Proteomes" id="UP000801864"/>
    </source>
</evidence>
<feature type="compositionally biased region" description="Low complexity" evidence="1">
    <location>
        <begin position="34"/>
        <end position="56"/>
    </location>
</feature>
<comment type="caution">
    <text evidence="3">The sequence shown here is derived from an EMBL/GenBank/DDBJ whole genome shotgun (WGS) entry which is preliminary data.</text>
</comment>
<reference evidence="3 4" key="1">
    <citation type="submission" date="2018-06" db="EMBL/GenBank/DDBJ databases">
        <title>Genome analysis of cellulolytic fungus Trichoderma lentiforme CFAM-422.</title>
        <authorList>
            <person name="Steindorff A.S."/>
            <person name="Formighieri E.F."/>
            <person name="Midorikawa G.E.O."/>
            <person name="Tamietti M.S."/>
            <person name="Ramos E.Z."/>
            <person name="Silva A.S."/>
            <person name="Bon E.P.S."/>
            <person name="Mendes T.D."/>
            <person name="Damaso M.C.T."/>
            <person name="Favaro L.C.L."/>
        </authorList>
    </citation>
    <scope>NUCLEOTIDE SEQUENCE [LARGE SCALE GENOMIC DNA]</scope>
    <source>
        <strain evidence="3 4">CFAM-422</strain>
    </source>
</reference>
<organism evidence="3 4">
    <name type="scientific">Trichoderma lentiforme</name>
    <dbReference type="NCBI Taxonomy" id="1567552"/>
    <lineage>
        <taxon>Eukaryota</taxon>
        <taxon>Fungi</taxon>
        <taxon>Dikarya</taxon>
        <taxon>Ascomycota</taxon>
        <taxon>Pezizomycotina</taxon>
        <taxon>Sordariomycetes</taxon>
        <taxon>Hypocreomycetidae</taxon>
        <taxon>Hypocreales</taxon>
        <taxon>Hypocreaceae</taxon>
        <taxon>Trichoderma</taxon>
    </lineage>
</organism>
<accession>A0A9P4XPL1</accession>
<dbReference type="CDD" id="cd19481">
    <property type="entry name" value="RecA-like_protease"/>
    <property type="match status" value="1"/>
</dbReference>
<dbReference type="Pfam" id="PF22942">
    <property type="entry name" value="DUF7025"/>
    <property type="match status" value="1"/>
</dbReference>
<evidence type="ECO:0000256" key="1">
    <source>
        <dbReference type="SAM" id="MobiDB-lite"/>
    </source>
</evidence>
<evidence type="ECO:0000313" key="3">
    <source>
        <dbReference type="EMBL" id="KAF3076766.1"/>
    </source>
</evidence>
<dbReference type="InterPro" id="IPR054289">
    <property type="entry name" value="DUF7025"/>
</dbReference>
<dbReference type="InterPro" id="IPR056599">
    <property type="entry name" value="AAA_lid_fung"/>
</dbReference>
<keyword evidence="4" id="KW-1185">Reference proteome</keyword>
<feature type="domain" description="AAA+ ATPase" evidence="2">
    <location>
        <begin position="596"/>
        <end position="723"/>
    </location>
</feature>
<dbReference type="AlphaFoldDB" id="A0A9P4XPL1"/>
<feature type="compositionally biased region" description="Basic and acidic residues" evidence="1">
    <location>
        <begin position="24"/>
        <end position="33"/>
    </location>
</feature>
<dbReference type="EMBL" id="QLNT01000002">
    <property type="protein sequence ID" value="KAF3076766.1"/>
    <property type="molecule type" value="Genomic_DNA"/>
</dbReference>
<evidence type="ECO:0000259" key="2">
    <source>
        <dbReference type="SMART" id="SM00382"/>
    </source>
</evidence>
<dbReference type="PANTHER" id="PTHR46411:SF2">
    <property type="entry name" value="AAA+ ATPASE DOMAIN-CONTAINING PROTEIN"/>
    <property type="match status" value="1"/>
</dbReference>
<feature type="region of interest" description="Disordered" evidence="1">
    <location>
        <begin position="1"/>
        <end position="61"/>
    </location>
</feature>
<dbReference type="InterPro" id="IPR027417">
    <property type="entry name" value="P-loop_NTPase"/>
</dbReference>
<sequence length="842" mass="96772">MPPPPPRRQQRPVGREKKSRFNSSRREASRGDKAASVSGDASDSNSSSDFNDTPSSRSKRELPTYRPVLTIDWRAEMCRLLDLSSQISDDDLFEAIEVASQNLKEFEILKSKGTEKLGPPRFQIIHSVHCHATDDKPQLYLEQPWAVEDGPLLHLRGSKAINNFDLFLERNKEIAFIIYKDYECCDGVPSTTSKSKIELGLEVDASTFLTGEHIQLISNDLKLALESLASKVFDGIPHPFSEEEGYPSIGGKDKRMPPHFLREKDNRSIEYPYMFLFHRRKEVEEVTTKQSHDAQIYLDVFFNYLFSRMAEEWAIVDRLLAEKKISAKFLDYLFVPNQIVLMKQKDMDTAQTKAYVLQDWLQRPSQDGSTPTVPVYSWEFDGNFYKSFSNLSIEDLPSETGTFPITDMLVYPIEFANKEVVSALRKRGNMFWKCRARHYVSYNGKTDHAIQSSMDSRFMVDIATYKQMHRNHDNEPEQSSSDREELPVKLLSEDNPMLGDTFFLCLPTSIAGFNMQTKEWSAYHFNLLSLTTPFHMAVTNNLAVNLNVHYIEDVVWNTEAFEFLVIDQGTKSMIQAVVTNQLHASQNTDLIRGKGNGLFILLHGGPGTGKTLTAESVAEIAKKPLYRVTCGDIGTSAQDVENYLEIVLHLGKTWGCVVLLDEADVFLQQRELYNLERNALVSVFLRVLEYYDGILILTSNRVGIFDEAFKSRIQLSLRYKSLDRSQRLQIWINFLKRLEQLEYERLDGERRGDKKDGTMLGYGINIDEIKERLEELADESMNGRQIRNTISTARQLAMYQRKKLSYEHIQAVIDEANKFDEYLLELNKGYSADEIQRDKKER</sequence>
<dbReference type="Proteomes" id="UP000801864">
    <property type="component" value="Unassembled WGS sequence"/>
</dbReference>
<dbReference type="SMART" id="SM00382">
    <property type="entry name" value="AAA"/>
    <property type="match status" value="1"/>
</dbReference>
<dbReference type="GO" id="GO:0016887">
    <property type="term" value="F:ATP hydrolysis activity"/>
    <property type="evidence" value="ECO:0007669"/>
    <property type="project" value="InterPro"/>
</dbReference>
<dbReference type="PANTHER" id="PTHR46411">
    <property type="entry name" value="FAMILY ATPASE, PUTATIVE-RELATED"/>
    <property type="match status" value="1"/>
</dbReference>